<evidence type="ECO:0000256" key="5">
    <source>
        <dbReference type="HAMAP-Rule" id="MF_03040"/>
    </source>
</evidence>
<evidence type="ECO:0000256" key="2">
    <source>
        <dbReference type="ARBA" id="ARBA00022801"/>
    </source>
</evidence>
<keyword evidence="8" id="KW-1185">Reference proteome</keyword>
<evidence type="ECO:0000313" key="8">
    <source>
        <dbReference type="Proteomes" id="UP000244005"/>
    </source>
</evidence>
<keyword evidence="3" id="KW-0456">Lyase</keyword>
<dbReference type="EC" id="3.1.4.-" evidence="5"/>
<sequence>MEALQMYGDSSDSDEESDSIAQPPSSSGGLKPLASKTAMVLPPPPIDLLNLPTAFREKDEDPHRGRLRTFPHVEGNFALHVYIPVTVPSNAKSKILPLFERAVKLFTDLHLLGDEIVDVSAKGASISKFGGEYHISLSRTVAVRVHQIDSVVSMLRRRFSSQNRYFAEFGSWEVFTNDERTRTFLSLEVIKAGVCEMHKQVLAVDEVFKLHNLPTFYKDPRPHISIGWAVGDVSIPLKTLADDLNRFQNKELLWSSQVKKVECKAGQRVYVIWQ</sequence>
<organism evidence="7 8">
    <name type="scientific">Marchantia polymorpha</name>
    <name type="common">Common liverwort</name>
    <name type="synonym">Marchantia aquatica</name>
    <dbReference type="NCBI Taxonomy" id="3197"/>
    <lineage>
        <taxon>Eukaryota</taxon>
        <taxon>Viridiplantae</taxon>
        <taxon>Streptophyta</taxon>
        <taxon>Embryophyta</taxon>
        <taxon>Marchantiophyta</taxon>
        <taxon>Marchantiopsida</taxon>
        <taxon>Marchantiidae</taxon>
        <taxon>Marchantiales</taxon>
        <taxon>Marchantiaceae</taxon>
        <taxon>Marchantia</taxon>
    </lineage>
</organism>
<dbReference type="GO" id="GO:0005634">
    <property type="term" value="C:nucleus"/>
    <property type="evidence" value="ECO:0000318"/>
    <property type="project" value="GO_Central"/>
</dbReference>
<dbReference type="InterPro" id="IPR027521">
    <property type="entry name" value="Usb1"/>
</dbReference>
<dbReference type="GO" id="GO:0034477">
    <property type="term" value="P:U6 snRNA 3'-end processing"/>
    <property type="evidence" value="ECO:0000318"/>
    <property type="project" value="GO_Central"/>
</dbReference>
<dbReference type="PANTHER" id="PTHR13522:SF3">
    <property type="entry name" value="U6 SNRNA PHOSPHODIESTERASE 1"/>
    <property type="match status" value="1"/>
</dbReference>
<evidence type="ECO:0000256" key="4">
    <source>
        <dbReference type="ARBA" id="ARBA00023242"/>
    </source>
</evidence>
<dbReference type="HAMAP" id="MF_03040">
    <property type="entry name" value="USB1"/>
    <property type="match status" value="1"/>
</dbReference>
<evidence type="ECO:0000313" key="7">
    <source>
        <dbReference type="EMBL" id="PTQ40992.1"/>
    </source>
</evidence>
<evidence type="ECO:0000256" key="6">
    <source>
        <dbReference type="SAM" id="MobiDB-lite"/>
    </source>
</evidence>
<accession>A0A2R6X4H8</accession>
<dbReference type="GO" id="GO:0016829">
    <property type="term" value="F:lyase activity"/>
    <property type="evidence" value="ECO:0007669"/>
    <property type="project" value="UniProtKB-KW"/>
</dbReference>
<keyword evidence="2 5" id="KW-0378">Hydrolase</keyword>
<feature type="active site" description="Proton donor/acceptor" evidence="5">
    <location>
        <position position="223"/>
    </location>
</feature>
<comment type="function">
    <text evidence="5">Phosphodiesterase responsible for the U6 snRNA 3' end processing. Acts as an exoribonuclease (RNase) responsible for trimming the poly(U) tract of the last nucleotides in the pre-U6 snRNA molecule, leading to the formation of mature U6 snRNA.</text>
</comment>
<evidence type="ECO:0000256" key="3">
    <source>
        <dbReference type="ARBA" id="ARBA00023239"/>
    </source>
</evidence>
<protein>
    <recommendedName>
        <fullName evidence="5">U6 snRNA phosphodiesterase</fullName>
        <ecNumber evidence="5">3.1.4.-</ecNumber>
    </recommendedName>
</protein>
<comment type="similarity">
    <text evidence="5">Belongs to the 2H phosphoesterase superfamily. USB1 family.</text>
</comment>
<dbReference type="GO" id="GO:0000175">
    <property type="term" value="F:3'-5'-RNA exonuclease activity"/>
    <property type="evidence" value="ECO:0000318"/>
    <property type="project" value="GO_Central"/>
</dbReference>
<keyword evidence="1 5" id="KW-0540">Nuclease</keyword>
<dbReference type="AlphaFoldDB" id="A0A2R6X4H8"/>
<evidence type="ECO:0000256" key="1">
    <source>
        <dbReference type="ARBA" id="ARBA00022722"/>
    </source>
</evidence>
<dbReference type="Gene3D" id="3.90.1140.10">
    <property type="entry name" value="Cyclic phosphodiesterase"/>
    <property type="match status" value="1"/>
</dbReference>
<dbReference type="Proteomes" id="UP000244005">
    <property type="component" value="Unassembled WGS sequence"/>
</dbReference>
<name>A0A2R6X4H8_MARPO</name>
<dbReference type="EMBL" id="KZ772708">
    <property type="protein sequence ID" value="PTQ40992.1"/>
    <property type="molecule type" value="Genomic_DNA"/>
</dbReference>
<feature type="region of interest" description="Disordered" evidence="6">
    <location>
        <begin position="1"/>
        <end position="38"/>
    </location>
</feature>
<keyword evidence="4 5" id="KW-0539">Nucleus</keyword>
<dbReference type="FunFam" id="3.90.1140.10:FF:000008">
    <property type="entry name" value="U6 snRNA phosphodiesterase"/>
    <property type="match status" value="1"/>
</dbReference>
<reference evidence="8" key="1">
    <citation type="journal article" date="2017" name="Cell">
        <title>Insights into land plant evolution garnered from the Marchantia polymorpha genome.</title>
        <authorList>
            <person name="Bowman J.L."/>
            <person name="Kohchi T."/>
            <person name="Yamato K.T."/>
            <person name="Jenkins J."/>
            <person name="Shu S."/>
            <person name="Ishizaki K."/>
            <person name="Yamaoka S."/>
            <person name="Nishihama R."/>
            <person name="Nakamura Y."/>
            <person name="Berger F."/>
            <person name="Adam C."/>
            <person name="Aki S.S."/>
            <person name="Althoff F."/>
            <person name="Araki T."/>
            <person name="Arteaga-Vazquez M.A."/>
            <person name="Balasubrmanian S."/>
            <person name="Barry K."/>
            <person name="Bauer D."/>
            <person name="Boehm C.R."/>
            <person name="Briginshaw L."/>
            <person name="Caballero-Perez J."/>
            <person name="Catarino B."/>
            <person name="Chen F."/>
            <person name="Chiyoda S."/>
            <person name="Chovatia M."/>
            <person name="Davies K.M."/>
            <person name="Delmans M."/>
            <person name="Demura T."/>
            <person name="Dierschke T."/>
            <person name="Dolan L."/>
            <person name="Dorantes-Acosta A.E."/>
            <person name="Eklund D.M."/>
            <person name="Florent S.N."/>
            <person name="Flores-Sandoval E."/>
            <person name="Fujiyama A."/>
            <person name="Fukuzawa H."/>
            <person name="Galik B."/>
            <person name="Grimanelli D."/>
            <person name="Grimwood J."/>
            <person name="Grossniklaus U."/>
            <person name="Hamada T."/>
            <person name="Haseloff J."/>
            <person name="Hetherington A.J."/>
            <person name="Higo A."/>
            <person name="Hirakawa Y."/>
            <person name="Hundley H.N."/>
            <person name="Ikeda Y."/>
            <person name="Inoue K."/>
            <person name="Inoue S.I."/>
            <person name="Ishida S."/>
            <person name="Jia Q."/>
            <person name="Kakita M."/>
            <person name="Kanazawa T."/>
            <person name="Kawai Y."/>
            <person name="Kawashima T."/>
            <person name="Kennedy M."/>
            <person name="Kinose K."/>
            <person name="Kinoshita T."/>
            <person name="Kohara Y."/>
            <person name="Koide E."/>
            <person name="Komatsu K."/>
            <person name="Kopischke S."/>
            <person name="Kubo M."/>
            <person name="Kyozuka J."/>
            <person name="Lagercrantz U."/>
            <person name="Lin S.S."/>
            <person name="Lindquist E."/>
            <person name="Lipzen A.M."/>
            <person name="Lu C.W."/>
            <person name="De Luna E."/>
            <person name="Martienssen R.A."/>
            <person name="Minamino N."/>
            <person name="Mizutani M."/>
            <person name="Mizutani M."/>
            <person name="Mochizuki N."/>
            <person name="Monte I."/>
            <person name="Mosher R."/>
            <person name="Nagasaki H."/>
            <person name="Nakagami H."/>
            <person name="Naramoto S."/>
            <person name="Nishitani K."/>
            <person name="Ohtani M."/>
            <person name="Okamoto T."/>
            <person name="Okumura M."/>
            <person name="Phillips J."/>
            <person name="Pollak B."/>
            <person name="Reinders A."/>
            <person name="Rovekamp M."/>
            <person name="Sano R."/>
            <person name="Sawa S."/>
            <person name="Schmid M.W."/>
            <person name="Shirakawa M."/>
            <person name="Solano R."/>
            <person name="Spunde A."/>
            <person name="Suetsugu N."/>
            <person name="Sugano S."/>
            <person name="Sugiyama A."/>
            <person name="Sun R."/>
            <person name="Suzuki Y."/>
            <person name="Takenaka M."/>
            <person name="Takezawa D."/>
            <person name="Tomogane H."/>
            <person name="Tsuzuki M."/>
            <person name="Ueda T."/>
            <person name="Umeda M."/>
            <person name="Ward J.M."/>
            <person name="Watanabe Y."/>
            <person name="Yazaki K."/>
            <person name="Yokoyama R."/>
            <person name="Yoshitake Y."/>
            <person name="Yotsui I."/>
            <person name="Zachgo S."/>
            <person name="Schmutz J."/>
        </authorList>
    </citation>
    <scope>NUCLEOTIDE SEQUENCE [LARGE SCALE GENOMIC DNA]</scope>
    <source>
        <strain evidence="8">Tak-1</strain>
    </source>
</reference>
<feature type="active site" description="Proton donor/acceptor" evidence="5">
    <location>
        <position position="134"/>
    </location>
</feature>
<dbReference type="GO" id="GO:1990838">
    <property type="term" value="F:poly(U)-specific exoribonuclease activity, producing 3' uridine cyclic phosphate ends"/>
    <property type="evidence" value="ECO:0007669"/>
    <property type="project" value="UniProtKB-UniRule"/>
</dbReference>
<dbReference type="Pfam" id="PF09749">
    <property type="entry name" value="HVSL"/>
    <property type="match status" value="1"/>
</dbReference>
<dbReference type="OMA" id="KTVVLQY"/>
<proteinExistence type="inferred from homology"/>
<dbReference type="Gramene" id="Mp1g07570.1">
    <property type="protein sequence ID" value="Mp1g07570.1.cds"/>
    <property type="gene ID" value="Mp1g07570"/>
</dbReference>
<dbReference type="PANTHER" id="PTHR13522">
    <property type="entry name" value="U6 SNRNA PHOSPHODIESTERASE 1"/>
    <property type="match status" value="1"/>
</dbReference>
<comment type="subcellular location">
    <subcellularLocation>
        <location evidence="5">Nucleus</location>
    </subcellularLocation>
</comment>
<gene>
    <name evidence="7" type="ORF">MARPO_0036s0004</name>
</gene>
<dbReference type="OrthoDB" id="49151at2759"/>